<dbReference type="SMART" id="SM00737">
    <property type="entry name" value="ML"/>
    <property type="match status" value="1"/>
</dbReference>
<keyword evidence="3" id="KW-0964">Secreted</keyword>
<dbReference type="PANTHER" id="PTHR11306">
    <property type="entry name" value="NIEMANN PICK TYPE C2 PROTEIN NPC2-RELATED"/>
    <property type="match status" value="1"/>
</dbReference>
<comment type="subcellular location">
    <subcellularLocation>
        <location evidence="1">Secreted</location>
    </subcellularLocation>
</comment>
<dbReference type="FunFam" id="2.60.40.770:FF:000001">
    <property type="entry name" value="NPC intracellular cholesterol transporter 2"/>
    <property type="match status" value="1"/>
</dbReference>
<dbReference type="EMBL" id="JAIWYP010000003">
    <property type="protein sequence ID" value="KAH3846493.1"/>
    <property type="molecule type" value="Genomic_DNA"/>
</dbReference>
<comment type="similarity">
    <text evidence="2">Belongs to the NPC2 family.</text>
</comment>
<sequence length="115" mass="12237">MVSADAPVFKDCGIEKGTDASLEIDFTSKTSQSQLSTVVHGVLSGVPVPFSIPDANACNGIVEKCPISPNNNYTFKASMPVKSIYPSLRLVVRYEIQDPSGTDVICIEFPAAIVS</sequence>
<comment type="caution">
    <text evidence="5">The sequence shown here is derived from an EMBL/GenBank/DDBJ whole genome shotgun (WGS) entry which is preliminary data.</text>
</comment>
<protein>
    <recommendedName>
        <fullName evidence="4">MD-2-related lipid-recognition domain-containing protein</fullName>
    </recommendedName>
</protein>
<dbReference type="AlphaFoldDB" id="A0A9D4QXF6"/>
<dbReference type="SUPFAM" id="SSF81296">
    <property type="entry name" value="E set domains"/>
    <property type="match status" value="1"/>
</dbReference>
<organism evidence="5 6">
    <name type="scientific">Dreissena polymorpha</name>
    <name type="common">Zebra mussel</name>
    <name type="synonym">Mytilus polymorpha</name>
    <dbReference type="NCBI Taxonomy" id="45954"/>
    <lineage>
        <taxon>Eukaryota</taxon>
        <taxon>Metazoa</taxon>
        <taxon>Spiralia</taxon>
        <taxon>Lophotrochozoa</taxon>
        <taxon>Mollusca</taxon>
        <taxon>Bivalvia</taxon>
        <taxon>Autobranchia</taxon>
        <taxon>Heteroconchia</taxon>
        <taxon>Euheterodonta</taxon>
        <taxon>Imparidentia</taxon>
        <taxon>Neoheterodontei</taxon>
        <taxon>Myida</taxon>
        <taxon>Dreissenoidea</taxon>
        <taxon>Dreissenidae</taxon>
        <taxon>Dreissena</taxon>
    </lineage>
</organism>
<reference evidence="5" key="1">
    <citation type="journal article" date="2019" name="bioRxiv">
        <title>The Genome of the Zebra Mussel, Dreissena polymorpha: A Resource for Invasive Species Research.</title>
        <authorList>
            <person name="McCartney M.A."/>
            <person name="Auch B."/>
            <person name="Kono T."/>
            <person name="Mallez S."/>
            <person name="Zhang Y."/>
            <person name="Obille A."/>
            <person name="Becker A."/>
            <person name="Abrahante J.E."/>
            <person name="Garbe J."/>
            <person name="Badalamenti J.P."/>
            <person name="Herman A."/>
            <person name="Mangelson H."/>
            <person name="Liachko I."/>
            <person name="Sullivan S."/>
            <person name="Sone E.D."/>
            <person name="Koren S."/>
            <person name="Silverstein K.A.T."/>
            <person name="Beckman K.B."/>
            <person name="Gohl D.M."/>
        </authorList>
    </citation>
    <scope>NUCLEOTIDE SEQUENCE</scope>
    <source>
        <strain evidence="5">Duluth1</strain>
        <tissue evidence="5">Whole animal</tissue>
    </source>
</reference>
<dbReference type="Gene3D" id="2.60.40.770">
    <property type="match status" value="1"/>
</dbReference>
<dbReference type="GO" id="GO:0032934">
    <property type="term" value="F:sterol binding"/>
    <property type="evidence" value="ECO:0007669"/>
    <property type="project" value="InterPro"/>
</dbReference>
<evidence type="ECO:0000256" key="1">
    <source>
        <dbReference type="ARBA" id="ARBA00004613"/>
    </source>
</evidence>
<dbReference type="InterPro" id="IPR014756">
    <property type="entry name" value="Ig_E-set"/>
</dbReference>
<dbReference type="Proteomes" id="UP000828390">
    <property type="component" value="Unassembled WGS sequence"/>
</dbReference>
<feature type="domain" description="MD-2-related lipid-recognition" evidence="4">
    <location>
        <begin position="9"/>
        <end position="111"/>
    </location>
</feature>
<evidence type="ECO:0000259" key="4">
    <source>
        <dbReference type="SMART" id="SM00737"/>
    </source>
</evidence>
<accession>A0A9D4QXF6</accession>
<evidence type="ECO:0000256" key="2">
    <source>
        <dbReference type="ARBA" id="ARBA00006370"/>
    </source>
</evidence>
<keyword evidence="6" id="KW-1185">Reference proteome</keyword>
<dbReference type="PANTHER" id="PTHR11306:SF68">
    <property type="entry name" value="NPC INTRACELLULAR CHOLESTEROL TRANSPORTER 2"/>
    <property type="match status" value="1"/>
</dbReference>
<reference evidence="5" key="2">
    <citation type="submission" date="2020-11" db="EMBL/GenBank/DDBJ databases">
        <authorList>
            <person name="McCartney M.A."/>
            <person name="Auch B."/>
            <person name="Kono T."/>
            <person name="Mallez S."/>
            <person name="Becker A."/>
            <person name="Gohl D.M."/>
            <person name="Silverstein K.A.T."/>
            <person name="Koren S."/>
            <person name="Bechman K.B."/>
            <person name="Herman A."/>
            <person name="Abrahante J.E."/>
            <person name="Garbe J."/>
        </authorList>
    </citation>
    <scope>NUCLEOTIDE SEQUENCE</scope>
    <source>
        <strain evidence="5">Duluth1</strain>
        <tissue evidence="5">Whole animal</tissue>
    </source>
</reference>
<gene>
    <name evidence="5" type="ORF">DPMN_088794</name>
</gene>
<dbReference type="GO" id="GO:0005576">
    <property type="term" value="C:extracellular region"/>
    <property type="evidence" value="ECO:0007669"/>
    <property type="project" value="UniProtKB-SubCell"/>
</dbReference>
<dbReference type="InterPro" id="IPR003172">
    <property type="entry name" value="ML_dom"/>
</dbReference>
<proteinExistence type="inferred from homology"/>
<evidence type="ECO:0000256" key="3">
    <source>
        <dbReference type="ARBA" id="ARBA00022525"/>
    </source>
</evidence>
<name>A0A9D4QXF6_DREPO</name>
<evidence type="ECO:0000313" key="5">
    <source>
        <dbReference type="EMBL" id="KAH3846493.1"/>
    </source>
</evidence>
<dbReference type="Pfam" id="PF02221">
    <property type="entry name" value="E1_DerP2_DerF2"/>
    <property type="match status" value="1"/>
</dbReference>
<dbReference type="InterPro" id="IPR039670">
    <property type="entry name" value="NPC2-like"/>
</dbReference>
<evidence type="ECO:0000313" key="6">
    <source>
        <dbReference type="Proteomes" id="UP000828390"/>
    </source>
</evidence>
<dbReference type="GO" id="GO:0015918">
    <property type="term" value="P:sterol transport"/>
    <property type="evidence" value="ECO:0007669"/>
    <property type="project" value="InterPro"/>
</dbReference>